<evidence type="ECO:0000313" key="2">
    <source>
        <dbReference type="Proteomes" id="UP000023152"/>
    </source>
</evidence>
<reference evidence="1 2" key="1">
    <citation type="journal article" date="2013" name="Curr. Biol.">
        <title>The Genome of the Foraminiferan Reticulomyxa filosa.</title>
        <authorList>
            <person name="Glockner G."/>
            <person name="Hulsmann N."/>
            <person name="Schleicher M."/>
            <person name="Noegel A.A."/>
            <person name="Eichinger L."/>
            <person name="Gallinger C."/>
            <person name="Pawlowski J."/>
            <person name="Sierra R."/>
            <person name="Euteneuer U."/>
            <person name="Pillet L."/>
            <person name="Moustafa A."/>
            <person name="Platzer M."/>
            <person name="Groth M."/>
            <person name="Szafranski K."/>
            <person name="Schliwa M."/>
        </authorList>
    </citation>
    <scope>NUCLEOTIDE SEQUENCE [LARGE SCALE GENOMIC DNA]</scope>
</reference>
<proteinExistence type="predicted"/>
<organism evidence="1 2">
    <name type="scientific">Reticulomyxa filosa</name>
    <dbReference type="NCBI Taxonomy" id="46433"/>
    <lineage>
        <taxon>Eukaryota</taxon>
        <taxon>Sar</taxon>
        <taxon>Rhizaria</taxon>
        <taxon>Retaria</taxon>
        <taxon>Foraminifera</taxon>
        <taxon>Monothalamids</taxon>
        <taxon>Reticulomyxidae</taxon>
        <taxon>Reticulomyxa</taxon>
    </lineage>
</organism>
<accession>X6P6I3</accession>
<comment type="caution">
    <text evidence="1">The sequence shown here is derived from an EMBL/GenBank/DDBJ whole genome shotgun (WGS) entry which is preliminary data.</text>
</comment>
<protein>
    <submittedName>
        <fullName evidence="1">Uncharacterized protein</fullName>
    </submittedName>
</protein>
<dbReference type="AlphaFoldDB" id="X6P6I3"/>
<name>X6P6I3_RETFI</name>
<keyword evidence="2" id="KW-1185">Reference proteome</keyword>
<dbReference type="EMBL" id="ASPP01003134">
    <property type="protein sequence ID" value="ETO33791.1"/>
    <property type="molecule type" value="Genomic_DNA"/>
</dbReference>
<dbReference type="Proteomes" id="UP000023152">
    <property type="component" value="Unassembled WGS sequence"/>
</dbReference>
<sequence>MEQLQQSFPKIKSEMISTIWKYCSEDISEATAVLRFITEKNLRHQQQESLIRLFEDFNDRVNKQTILKIFDECKHNYANAFAKLEQISYIPKIDEKELGILREMCLQILWNLLNYPKETKYRQISDRNLYDNLKSKCFRLKINEKIMLEKMEYLLKGFGFQKGNDENWYYQKDVEIISLWAYLNFKKKKIYLSLFDLNRYKAKSSITKAVNMLKDGQWKEYEIVFDYKHRSILLLGNTDINIESLQIGNAKESSLEFDTNIQWYNDFSDVEIAHSKWACLVLDHTWHFRVMTEIDNFY</sequence>
<evidence type="ECO:0000313" key="1">
    <source>
        <dbReference type="EMBL" id="ETO33791.1"/>
    </source>
</evidence>
<gene>
    <name evidence="1" type="ORF">RFI_03310</name>
</gene>